<dbReference type="PANTHER" id="PTHR43045">
    <property type="entry name" value="SHIKIMATE TRANSPORTER"/>
    <property type="match status" value="1"/>
</dbReference>
<dbReference type="Gene3D" id="1.20.1250.20">
    <property type="entry name" value="MFS general substrate transporter like domains"/>
    <property type="match status" value="2"/>
</dbReference>
<accession>A0A0F6Z3S7</accession>
<feature type="transmembrane region" description="Helical" evidence="7">
    <location>
        <begin position="125"/>
        <end position="145"/>
    </location>
</feature>
<dbReference type="InterPro" id="IPR020846">
    <property type="entry name" value="MFS_dom"/>
</dbReference>
<reference evidence="9 10" key="1">
    <citation type="submission" date="2015-04" db="EMBL/GenBank/DDBJ databases">
        <title>Complete Genome Sequence of Brevibacterium flavum ATCC 15168.</title>
        <authorList>
            <person name="Ahn J."/>
            <person name="Park G."/>
            <person name="Jeon W."/>
            <person name="Jang Y."/>
            <person name="Jang M."/>
            <person name="Lee H."/>
            <person name="Lee H."/>
        </authorList>
    </citation>
    <scope>NUCLEOTIDE SEQUENCE [LARGE SCALE GENOMIC DNA]</scope>
    <source>
        <strain evidence="9 10">ATCC 15168</strain>
    </source>
</reference>
<dbReference type="EMBL" id="CP011309">
    <property type="protein sequence ID" value="AKF26346.1"/>
    <property type="molecule type" value="Genomic_DNA"/>
</dbReference>
<feature type="transmembrane region" description="Helical" evidence="7">
    <location>
        <begin position="387"/>
        <end position="410"/>
    </location>
</feature>
<dbReference type="InterPro" id="IPR011701">
    <property type="entry name" value="MFS"/>
</dbReference>
<dbReference type="PATRIC" id="fig|92706.3.peg.338"/>
<dbReference type="CDD" id="cd17369">
    <property type="entry name" value="MFS_ShiA_like"/>
    <property type="match status" value="1"/>
</dbReference>
<evidence type="ECO:0000256" key="3">
    <source>
        <dbReference type="ARBA" id="ARBA00022475"/>
    </source>
</evidence>
<keyword evidence="4 7" id="KW-0812">Transmembrane</keyword>
<name>A0A0F6Z3S7_9CORY</name>
<evidence type="ECO:0000256" key="4">
    <source>
        <dbReference type="ARBA" id="ARBA00022692"/>
    </source>
</evidence>
<feature type="transmembrane region" description="Helical" evidence="7">
    <location>
        <begin position="347"/>
        <end position="366"/>
    </location>
</feature>
<dbReference type="PROSITE" id="PS50850">
    <property type="entry name" value="MFS"/>
    <property type="match status" value="1"/>
</dbReference>
<protein>
    <submittedName>
        <fullName evidence="9">MFS transporter</fullName>
    </submittedName>
</protein>
<evidence type="ECO:0000256" key="5">
    <source>
        <dbReference type="ARBA" id="ARBA00022989"/>
    </source>
</evidence>
<organism evidence="9 10">
    <name type="scientific">[Brevibacterium] flavum</name>
    <dbReference type="NCBI Taxonomy" id="92706"/>
    <lineage>
        <taxon>Bacteria</taxon>
        <taxon>Bacillati</taxon>
        <taxon>Actinomycetota</taxon>
        <taxon>Actinomycetes</taxon>
        <taxon>Mycobacteriales</taxon>
        <taxon>Corynebacteriaceae</taxon>
        <taxon>Corynebacterium</taxon>
    </lineage>
</organism>
<dbReference type="AlphaFoldDB" id="A0A0F6Z3S7"/>
<feature type="transmembrane region" description="Helical" evidence="7">
    <location>
        <begin position="201"/>
        <end position="220"/>
    </location>
</feature>
<keyword evidence="5 7" id="KW-1133">Transmembrane helix</keyword>
<feature type="transmembrane region" description="Helical" evidence="7">
    <location>
        <begin position="166"/>
        <end position="189"/>
    </location>
</feature>
<comment type="subcellular location">
    <subcellularLocation>
        <location evidence="1">Cell membrane</location>
        <topology evidence="1">Multi-pass membrane protein</topology>
    </subcellularLocation>
</comment>
<keyword evidence="3" id="KW-1003">Cell membrane</keyword>
<gene>
    <name evidence="9" type="ORF">YH66_01645</name>
</gene>
<dbReference type="GO" id="GO:0022857">
    <property type="term" value="F:transmembrane transporter activity"/>
    <property type="evidence" value="ECO:0007669"/>
    <property type="project" value="InterPro"/>
</dbReference>
<feature type="transmembrane region" description="Helical" evidence="7">
    <location>
        <begin position="323"/>
        <end position="341"/>
    </location>
</feature>
<keyword evidence="10" id="KW-1185">Reference proteome</keyword>
<keyword evidence="6 7" id="KW-0472">Membrane</keyword>
<feature type="transmembrane region" description="Helical" evidence="7">
    <location>
        <begin position="292"/>
        <end position="311"/>
    </location>
</feature>
<evidence type="ECO:0000256" key="1">
    <source>
        <dbReference type="ARBA" id="ARBA00004651"/>
    </source>
</evidence>
<feature type="domain" description="Major facilitator superfamily (MFS) profile" evidence="8">
    <location>
        <begin position="28"/>
        <end position="443"/>
    </location>
</feature>
<dbReference type="Proteomes" id="UP000034037">
    <property type="component" value="Chromosome"/>
</dbReference>
<dbReference type="SMR" id="A0A0F6Z3S7"/>
<evidence type="ECO:0000256" key="7">
    <source>
        <dbReference type="SAM" id="Phobius"/>
    </source>
</evidence>
<feature type="transmembrane region" description="Helical" evidence="7">
    <location>
        <begin position="101"/>
        <end position="119"/>
    </location>
</feature>
<feature type="transmembrane region" description="Helical" evidence="7">
    <location>
        <begin position="416"/>
        <end position="437"/>
    </location>
</feature>
<sequence length="451" mass="47695">MTTSSTASPIAELQNLSPKQRKSESRRAIISSYLGSTIEFYDFLLYAAASATVFPAVFFTNLDPLAGTIAAYGTFAAGYLARPLGGAIFGHFGDRLGRKKMLVLSMLIMGVASTCIGLVPSAEMIGSMGAVILIMLRICQGIAVGGEWGGAALMALEHSDSKKRGFAASFTNAGAPTGAALGTFALGTASAVLTQEQFLSWGWRIPFLLSFVLLIVGLVIRAKVSESPLFAAAAAAEKAKPTERKVPLLQVLRRPKALILTMLGGASGFGLQVLLSTFSISYATQSGIERSSVLYAFAVASVFSVFFVVLFGRVSDLFGRRPVMIIALVLFVAYLPAFFRMLTSDNWFILLSAFTIALALHAMLYGPLAAFISEQFGTSARYTGASLGYQLATLIGAGFTPTILASLYAGPGGGTSVTPVIVFLATMSLVSIIAITITRESKDHDLSTYEH</sequence>
<dbReference type="SUPFAM" id="SSF103473">
    <property type="entry name" value="MFS general substrate transporter"/>
    <property type="match status" value="1"/>
</dbReference>
<dbReference type="RefSeq" id="WP_003863317.1">
    <property type="nucleotide sequence ID" value="NZ_CP011309.1"/>
</dbReference>
<dbReference type="GO" id="GO:0005886">
    <property type="term" value="C:plasma membrane"/>
    <property type="evidence" value="ECO:0007669"/>
    <property type="project" value="UniProtKB-SubCell"/>
</dbReference>
<dbReference type="Pfam" id="PF07690">
    <property type="entry name" value="MFS_1"/>
    <property type="match status" value="1"/>
</dbReference>
<evidence type="ECO:0000259" key="8">
    <source>
        <dbReference type="PROSITE" id="PS50850"/>
    </source>
</evidence>
<feature type="transmembrane region" description="Helical" evidence="7">
    <location>
        <begin position="69"/>
        <end position="89"/>
    </location>
</feature>
<evidence type="ECO:0000313" key="10">
    <source>
        <dbReference type="Proteomes" id="UP000034037"/>
    </source>
</evidence>
<evidence type="ECO:0000313" key="9">
    <source>
        <dbReference type="EMBL" id="AKF26346.1"/>
    </source>
</evidence>
<proteinExistence type="predicted"/>
<dbReference type="HOGENOM" id="CLU_001265_39_5_11"/>
<feature type="transmembrane region" description="Helical" evidence="7">
    <location>
        <begin position="257"/>
        <end position="280"/>
    </location>
</feature>
<dbReference type="PANTHER" id="PTHR43045:SF1">
    <property type="entry name" value="SHIKIMATE TRANSPORTER"/>
    <property type="match status" value="1"/>
</dbReference>
<evidence type="ECO:0000256" key="6">
    <source>
        <dbReference type="ARBA" id="ARBA00023136"/>
    </source>
</evidence>
<dbReference type="InterPro" id="IPR036259">
    <property type="entry name" value="MFS_trans_sf"/>
</dbReference>
<evidence type="ECO:0000256" key="2">
    <source>
        <dbReference type="ARBA" id="ARBA00022448"/>
    </source>
</evidence>
<keyword evidence="2" id="KW-0813">Transport</keyword>